<dbReference type="InterPro" id="IPR020846">
    <property type="entry name" value="MFS_dom"/>
</dbReference>
<keyword evidence="8" id="KW-1185">Reference proteome</keyword>
<reference evidence="7" key="1">
    <citation type="submission" date="2020-05" db="EMBL/GenBank/DDBJ databases">
        <title>The draft genome sequence of Maribacter sp. ANRC-HE7.</title>
        <authorList>
            <person name="Mu L."/>
        </authorList>
    </citation>
    <scope>NUCLEOTIDE SEQUENCE</scope>
    <source>
        <strain evidence="7">ANRC-HE7</strain>
    </source>
</reference>
<dbReference type="SUPFAM" id="SSF103473">
    <property type="entry name" value="MFS general substrate transporter"/>
    <property type="match status" value="1"/>
</dbReference>
<gene>
    <name evidence="7" type="ORF">HPE56_03750</name>
</gene>
<dbReference type="PROSITE" id="PS50850">
    <property type="entry name" value="MFS"/>
    <property type="match status" value="1"/>
</dbReference>
<accession>A0ABR7V179</accession>
<evidence type="ECO:0000313" key="7">
    <source>
        <dbReference type="EMBL" id="MBD0776898.1"/>
    </source>
</evidence>
<evidence type="ECO:0000256" key="4">
    <source>
        <dbReference type="ARBA" id="ARBA00023136"/>
    </source>
</evidence>
<feature type="transmembrane region" description="Helical" evidence="5">
    <location>
        <begin position="227"/>
        <end position="249"/>
    </location>
</feature>
<protein>
    <submittedName>
        <fullName evidence="7">MFS transporter</fullName>
    </submittedName>
</protein>
<feature type="domain" description="Major facilitator superfamily (MFS) profile" evidence="6">
    <location>
        <begin position="1"/>
        <end position="446"/>
    </location>
</feature>
<feature type="transmembrane region" description="Helical" evidence="5">
    <location>
        <begin position="425"/>
        <end position="443"/>
    </location>
</feature>
<feature type="transmembrane region" description="Helical" evidence="5">
    <location>
        <begin position="77"/>
        <end position="96"/>
    </location>
</feature>
<dbReference type="CDD" id="cd17332">
    <property type="entry name" value="MFS_MelB_like"/>
    <property type="match status" value="1"/>
</dbReference>
<proteinExistence type="inferred from homology"/>
<keyword evidence="3 5" id="KW-1133">Transmembrane helix</keyword>
<dbReference type="Pfam" id="PF13347">
    <property type="entry name" value="MFS_2"/>
    <property type="match status" value="1"/>
</dbReference>
<organism evidence="7 8">
    <name type="scientific">Maribacter aquimaris</name>
    <dbReference type="NCBI Taxonomy" id="2737171"/>
    <lineage>
        <taxon>Bacteria</taxon>
        <taxon>Pseudomonadati</taxon>
        <taxon>Bacteroidota</taxon>
        <taxon>Flavobacteriia</taxon>
        <taxon>Flavobacteriales</taxon>
        <taxon>Flavobacteriaceae</taxon>
        <taxon>Maribacter</taxon>
    </lineage>
</organism>
<keyword evidence="2 5" id="KW-0812">Transmembrane</keyword>
<evidence type="ECO:0000313" key="8">
    <source>
        <dbReference type="Proteomes" id="UP001166021"/>
    </source>
</evidence>
<dbReference type="NCBIfam" id="TIGR00792">
    <property type="entry name" value="gph"/>
    <property type="match status" value="1"/>
</dbReference>
<dbReference type="InterPro" id="IPR001927">
    <property type="entry name" value="Na/Gal_symport"/>
</dbReference>
<dbReference type="InterPro" id="IPR039672">
    <property type="entry name" value="MFS_2"/>
</dbReference>
<dbReference type="InterPro" id="IPR036259">
    <property type="entry name" value="MFS_trans_sf"/>
</dbReference>
<evidence type="ECO:0000256" key="2">
    <source>
        <dbReference type="ARBA" id="ARBA00022692"/>
    </source>
</evidence>
<feature type="transmembrane region" description="Helical" evidence="5">
    <location>
        <begin position="146"/>
        <end position="168"/>
    </location>
</feature>
<feature type="transmembrane region" description="Helical" evidence="5">
    <location>
        <begin position="277"/>
        <end position="298"/>
    </location>
</feature>
<sequence length="469" mass="53029">MEKLKLKEKVGYGFGDFASSMFWKMFSVYLLFFYTDVFGISAAVVGTMFLVTRIFDGLNDPIMGILADRTNTKWGKFRPYLLWMAIPFALFGVLTFTTPDLTTSSKIVYAYVTYCLMMIVYTAVNVPYASLLGVMTSDLKDRTSLASFRFIFAFTGSILVLATAEPLVEFLGNDQGVLNPQKGWQQTMTIYGIIAAILFYGTFYFTRERIQPPKEQKTALKADLRNLAKNAPWFILLGAGIFTLIFNSIRDGSTIYYFKYYFDTQEAFQLPLLNVPLTFSTLYLVLGQAANIIGVVLAKPISDAIGKKRTFMAAMFMATILSCIFFLFDADQLFFIFLFQFLISICAGIVFPLLWSMYADIADYSEWETGRRATGLIFSSSSMSQKMGWTLGGALTGWILAYYGFEANIDQTEEAKTGIRLMMSVLPALGALLSAIFMIFYRLDDKYMIKINKELTLRRNNELTTNDPL</sequence>
<feature type="transmembrane region" description="Helical" evidence="5">
    <location>
        <begin position="334"/>
        <end position="355"/>
    </location>
</feature>
<dbReference type="PANTHER" id="PTHR11328">
    <property type="entry name" value="MAJOR FACILITATOR SUPERFAMILY DOMAIN-CONTAINING PROTEIN"/>
    <property type="match status" value="1"/>
</dbReference>
<evidence type="ECO:0000259" key="6">
    <source>
        <dbReference type="PROSITE" id="PS50850"/>
    </source>
</evidence>
<name>A0ABR7V179_9FLAO</name>
<feature type="transmembrane region" description="Helical" evidence="5">
    <location>
        <begin position="310"/>
        <end position="328"/>
    </location>
</feature>
<evidence type="ECO:0000256" key="3">
    <source>
        <dbReference type="ARBA" id="ARBA00022989"/>
    </source>
</evidence>
<dbReference type="Proteomes" id="UP001166021">
    <property type="component" value="Unassembled WGS sequence"/>
</dbReference>
<comment type="caution">
    <text evidence="7">The sequence shown here is derived from an EMBL/GenBank/DDBJ whole genome shotgun (WGS) entry which is preliminary data.</text>
</comment>
<dbReference type="PANTHER" id="PTHR11328:SF24">
    <property type="entry name" value="MAJOR FACILITATOR SUPERFAMILY (MFS) PROFILE DOMAIN-CONTAINING PROTEIN"/>
    <property type="match status" value="1"/>
</dbReference>
<evidence type="ECO:0000256" key="1">
    <source>
        <dbReference type="ARBA" id="ARBA00009617"/>
    </source>
</evidence>
<feature type="transmembrane region" description="Helical" evidence="5">
    <location>
        <begin position="38"/>
        <end position="56"/>
    </location>
</feature>
<keyword evidence="4 5" id="KW-0472">Membrane</keyword>
<feature type="transmembrane region" description="Helical" evidence="5">
    <location>
        <begin position="108"/>
        <end position="134"/>
    </location>
</feature>
<dbReference type="Gene3D" id="1.20.1250.20">
    <property type="entry name" value="MFS general substrate transporter like domains"/>
    <property type="match status" value="2"/>
</dbReference>
<feature type="transmembrane region" description="Helical" evidence="5">
    <location>
        <begin position="188"/>
        <end position="206"/>
    </location>
</feature>
<dbReference type="EMBL" id="JABTCF010000001">
    <property type="protein sequence ID" value="MBD0776898.1"/>
    <property type="molecule type" value="Genomic_DNA"/>
</dbReference>
<feature type="transmembrane region" description="Helical" evidence="5">
    <location>
        <begin position="387"/>
        <end position="405"/>
    </location>
</feature>
<evidence type="ECO:0000256" key="5">
    <source>
        <dbReference type="SAM" id="Phobius"/>
    </source>
</evidence>
<dbReference type="RefSeq" id="WP_188242405.1">
    <property type="nucleotide sequence ID" value="NZ_JABTCF010000001.1"/>
</dbReference>
<comment type="similarity">
    <text evidence="1">Belongs to the sodium:galactoside symporter (TC 2.A.2) family.</text>
</comment>